<protein>
    <submittedName>
        <fullName evidence="1">Uncharacterized protein</fullName>
    </submittedName>
</protein>
<reference evidence="1 2" key="1">
    <citation type="journal article" date="2020" name="Nature">
        <title>Six reference-quality genomes reveal evolution of bat adaptations.</title>
        <authorList>
            <person name="Jebb D."/>
            <person name="Huang Z."/>
            <person name="Pippel M."/>
            <person name="Hughes G.M."/>
            <person name="Lavrichenko K."/>
            <person name="Devanna P."/>
            <person name="Winkler S."/>
            <person name="Jermiin L.S."/>
            <person name="Skirmuntt E.C."/>
            <person name="Katzourakis A."/>
            <person name="Burkitt-Gray L."/>
            <person name="Ray D.A."/>
            <person name="Sullivan K.A.M."/>
            <person name="Roscito J.G."/>
            <person name="Kirilenko B.M."/>
            <person name="Davalos L.M."/>
            <person name="Corthals A.P."/>
            <person name="Power M.L."/>
            <person name="Jones G."/>
            <person name="Ransome R.D."/>
            <person name="Dechmann D.K.N."/>
            <person name="Locatelli A.G."/>
            <person name="Puechmaille S.J."/>
            <person name="Fedrigo O."/>
            <person name="Jarvis E.D."/>
            <person name="Hiller M."/>
            <person name="Vernes S.C."/>
            <person name="Myers E.W."/>
            <person name="Teeling E.C."/>
        </authorList>
    </citation>
    <scope>NUCLEOTIDE SEQUENCE [LARGE SCALE GENOMIC DNA]</scope>
    <source>
        <strain evidence="1">MPipKuh1</strain>
        <tissue evidence="1">Flight muscle</tissue>
    </source>
</reference>
<name>A0A7J7XB58_PIPKU</name>
<sequence>MDKLHMTQPFELPKSQQPLDGTLVIIACWNWFSALHVFLLTDPLPSSDTVRPTDASLCACLPLAFPFCPGPSCAALGTNIKHQLGLARGEGGEVLPEIWCEASWAPHSAVCRIVHCHSTLRFLNCFTLTLRQAAASQEYTDTETTGCRFKDLRRKVNI</sequence>
<dbReference type="Proteomes" id="UP000558488">
    <property type="component" value="Unassembled WGS sequence"/>
</dbReference>
<accession>A0A7J7XB58</accession>
<dbReference type="EMBL" id="JACAGB010000008">
    <property type="protein sequence ID" value="KAF6346933.1"/>
    <property type="molecule type" value="Genomic_DNA"/>
</dbReference>
<proteinExistence type="predicted"/>
<comment type="caution">
    <text evidence="1">The sequence shown here is derived from an EMBL/GenBank/DDBJ whole genome shotgun (WGS) entry which is preliminary data.</text>
</comment>
<evidence type="ECO:0000313" key="1">
    <source>
        <dbReference type="EMBL" id="KAF6346933.1"/>
    </source>
</evidence>
<dbReference type="AlphaFoldDB" id="A0A7J7XB58"/>
<organism evidence="1 2">
    <name type="scientific">Pipistrellus kuhlii</name>
    <name type="common">Kuhl's pipistrelle</name>
    <dbReference type="NCBI Taxonomy" id="59472"/>
    <lineage>
        <taxon>Eukaryota</taxon>
        <taxon>Metazoa</taxon>
        <taxon>Chordata</taxon>
        <taxon>Craniata</taxon>
        <taxon>Vertebrata</taxon>
        <taxon>Euteleostomi</taxon>
        <taxon>Mammalia</taxon>
        <taxon>Eutheria</taxon>
        <taxon>Laurasiatheria</taxon>
        <taxon>Chiroptera</taxon>
        <taxon>Yangochiroptera</taxon>
        <taxon>Vespertilionidae</taxon>
        <taxon>Pipistrellus</taxon>
    </lineage>
</organism>
<evidence type="ECO:0000313" key="2">
    <source>
        <dbReference type="Proteomes" id="UP000558488"/>
    </source>
</evidence>
<gene>
    <name evidence="1" type="ORF">mPipKuh1_010667</name>
</gene>
<keyword evidence="2" id="KW-1185">Reference proteome</keyword>